<accession>A0A8S0QY96</accession>
<evidence type="ECO:0000313" key="2">
    <source>
        <dbReference type="Proteomes" id="UP000594638"/>
    </source>
</evidence>
<dbReference type="Proteomes" id="UP000594638">
    <property type="component" value="Unassembled WGS sequence"/>
</dbReference>
<dbReference type="PANTHER" id="PTHR47864">
    <property type="entry name" value="TRANSMEMBRANE PROTEIN"/>
    <property type="match status" value="1"/>
</dbReference>
<dbReference type="InterPro" id="IPR055314">
    <property type="entry name" value="At2g29880-like"/>
</dbReference>
<protein>
    <submittedName>
        <fullName evidence="1">Uncharacterized protein</fullName>
    </submittedName>
</protein>
<comment type="caution">
    <text evidence="1">The sequence shown here is derived from an EMBL/GenBank/DDBJ whole genome shotgun (WGS) entry which is preliminary data.</text>
</comment>
<dbReference type="EMBL" id="CACTIH010001995">
    <property type="protein sequence ID" value="CAA2971059.1"/>
    <property type="molecule type" value="Genomic_DNA"/>
</dbReference>
<gene>
    <name evidence="1" type="ORF">OLEA9_A056232</name>
</gene>
<dbReference type="AlphaFoldDB" id="A0A8S0QY96"/>
<evidence type="ECO:0000313" key="1">
    <source>
        <dbReference type="EMBL" id="CAA2971059.1"/>
    </source>
</evidence>
<proteinExistence type="predicted"/>
<dbReference type="Gramene" id="OE9A056232T1">
    <property type="protein sequence ID" value="OE9A056232C1"/>
    <property type="gene ID" value="OE9A056232"/>
</dbReference>
<keyword evidence="2" id="KW-1185">Reference proteome</keyword>
<reference evidence="1 2" key="1">
    <citation type="submission" date="2019-12" db="EMBL/GenBank/DDBJ databases">
        <authorList>
            <person name="Alioto T."/>
            <person name="Alioto T."/>
            <person name="Gomez Garrido J."/>
        </authorList>
    </citation>
    <scope>NUCLEOTIDE SEQUENCE [LARGE SCALE GENOMIC DNA]</scope>
</reference>
<dbReference type="PANTHER" id="PTHR47864:SF2">
    <property type="entry name" value="MYB_SANT-LIKE DNA-BINDING DOMAIN PROTEIN"/>
    <property type="match status" value="1"/>
</dbReference>
<name>A0A8S0QY96_OLEEU</name>
<organism evidence="1 2">
    <name type="scientific">Olea europaea subsp. europaea</name>
    <dbReference type="NCBI Taxonomy" id="158383"/>
    <lineage>
        <taxon>Eukaryota</taxon>
        <taxon>Viridiplantae</taxon>
        <taxon>Streptophyta</taxon>
        <taxon>Embryophyta</taxon>
        <taxon>Tracheophyta</taxon>
        <taxon>Spermatophyta</taxon>
        <taxon>Magnoliopsida</taxon>
        <taxon>eudicotyledons</taxon>
        <taxon>Gunneridae</taxon>
        <taxon>Pentapetalae</taxon>
        <taxon>asterids</taxon>
        <taxon>lamiids</taxon>
        <taxon>Lamiales</taxon>
        <taxon>Oleaceae</taxon>
        <taxon>Oleeae</taxon>
        <taxon>Olea</taxon>
    </lineage>
</organism>
<sequence>MRHNSRFGWDHVMKKFTASDEPWGDYFMSHPEDKSYRTNTFPDYEDLRIAVGSGMAIGTHSIALGDDTDARTFHTEERRVSDGLIDDFMYDPNTEAFIVNDK</sequence>
<dbReference type="OrthoDB" id="1719901at2759"/>